<dbReference type="InterPro" id="IPR013320">
    <property type="entry name" value="ConA-like_dom_sf"/>
</dbReference>
<dbReference type="Pfam" id="PF17851">
    <property type="entry name" value="GH43_C2"/>
    <property type="match status" value="1"/>
</dbReference>
<proteinExistence type="inferred from homology"/>
<evidence type="ECO:0000313" key="10">
    <source>
        <dbReference type="Proteomes" id="UP000799772"/>
    </source>
</evidence>
<dbReference type="Pfam" id="PF04616">
    <property type="entry name" value="Glyco_hydro_43"/>
    <property type="match status" value="1"/>
</dbReference>
<dbReference type="PANTHER" id="PTHR42812:SF17">
    <property type="entry name" value="BETA-XYLOSIDASE C-TERMINAL CONCANAVALIN A-LIKE DOMAIN-CONTAINING PROTEIN-RELATED"/>
    <property type="match status" value="1"/>
</dbReference>
<evidence type="ECO:0000256" key="6">
    <source>
        <dbReference type="RuleBase" id="RU361187"/>
    </source>
</evidence>
<keyword evidence="7" id="KW-0732">Signal</keyword>
<comment type="caution">
    <text evidence="9">The sequence shown here is derived from an EMBL/GenBank/DDBJ whole genome shotgun (WGS) entry which is preliminary data.</text>
</comment>
<name>A0A9P4IA66_9PEZI</name>
<feature type="active site" description="Proton acceptor" evidence="4">
    <location>
        <position position="40"/>
    </location>
</feature>
<evidence type="ECO:0000256" key="1">
    <source>
        <dbReference type="ARBA" id="ARBA00009865"/>
    </source>
</evidence>
<reference evidence="9" key="1">
    <citation type="journal article" date="2020" name="Stud. Mycol.">
        <title>101 Dothideomycetes genomes: a test case for predicting lifestyles and emergence of pathogens.</title>
        <authorList>
            <person name="Haridas S."/>
            <person name="Albert R."/>
            <person name="Binder M."/>
            <person name="Bloem J."/>
            <person name="Labutti K."/>
            <person name="Salamov A."/>
            <person name="Andreopoulos B."/>
            <person name="Baker S."/>
            <person name="Barry K."/>
            <person name="Bills G."/>
            <person name="Bluhm B."/>
            <person name="Cannon C."/>
            <person name="Castanera R."/>
            <person name="Culley D."/>
            <person name="Daum C."/>
            <person name="Ezra D."/>
            <person name="Gonzalez J."/>
            <person name="Henrissat B."/>
            <person name="Kuo A."/>
            <person name="Liang C."/>
            <person name="Lipzen A."/>
            <person name="Lutzoni F."/>
            <person name="Magnuson J."/>
            <person name="Mondo S."/>
            <person name="Nolan M."/>
            <person name="Ohm R."/>
            <person name="Pangilinan J."/>
            <person name="Park H.-J."/>
            <person name="Ramirez L."/>
            <person name="Alfaro M."/>
            <person name="Sun H."/>
            <person name="Tritt A."/>
            <person name="Yoshinaga Y."/>
            <person name="Zwiers L.-H."/>
            <person name="Turgeon B."/>
            <person name="Goodwin S."/>
            <person name="Spatafora J."/>
            <person name="Crous P."/>
            <person name="Grigoriev I."/>
        </authorList>
    </citation>
    <scope>NUCLEOTIDE SEQUENCE</scope>
    <source>
        <strain evidence="9">CBS 133067</strain>
    </source>
</reference>
<organism evidence="9 10">
    <name type="scientific">Rhizodiscina lignyota</name>
    <dbReference type="NCBI Taxonomy" id="1504668"/>
    <lineage>
        <taxon>Eukaryota</taxon>
        <taxon>Fungi</taxon>
        <taxon>Dikarya</taxon>
        <taxon>Ascomycota</taxon>
        <taxon>Pezizomycotina</taxon>
        <taxon>Dothideomycetes</taxon>
        <taxon>Pleosporomycetidae</taxon>
        <taxon>Aulographales</taxon>
        <taxon>Rhizodiscinaceae</taxon>
        <taxon>Rhizodiscina</taxon>
    </lineage>
</organism>
<dbReference type="SUPFAM" id="SSF49899">
    <property type="entry name" value="Concanavalin A-like lectins/glucanases"/>
    <property type="match status" value="1"/>
</dbReference>
<dbReference type="InterPro" id="IPR006710">
    <property type="entry name" value="Glyco_hydro_43"/>
</dbReference>
<dbReference type="EMBL" id="ML978127">
    <property type="protein sequence ID" value="KAF2097835.1"/>
    <property type="molecule type" value="Genomic_DNA"/>
</dbReference>
<dbReference type="Gene3D" id="2.60.120.200">
    <property type="match status" value="1"/>
</dbReference>
<keyword evidence="10" id="KW-1185">Reference proteome</keyword>
<evidence type="ECO:0000256" key="3">
    <source>
        <dbReference type="ARBA" id="ARBA00023295"/>
    </source>
</evidence>
<evidence type="ECO:0000256" key="2">
    <source>
        <dbReference type="ARBA" id="ARBA00022801"/>
    </source>
</evidence>
<evidence type="ECO:0000256" key="7">
    <source>
        <dbReference type="SAM" id="SignalP"/>
    </source>
</evidence>
<dbReference type="PANTHER" id="PTHR42812">
    <property type="entry name" value="BETA-XYLOSIDASE"/>
    <property type="match status" value="1"/>
</dbReference>
<dbReference type="SUPFAM" id="SSF75005">
    <property type="entry name" value="Arabinanase/levansucrase/invertase"/>
    <property type="match status" value="1"/>
</dbReference>
<feature type="chain" id="PRO_5040404632" description="Beta-xylosidase C-terminal Concanavalin A-like domain-containing protein" evidence="7">
    <location>
        <begin position="20"/>
        <end position="574"/>
    </location>
</feature>
<evidence type="ECO:0000256" key="5">
    <source>
        <dbReference type="PIRSR" id="PIRSR606710-2"/>
    </source>
</evidence>
<keyword evidence="3 6" id="KW-0326">Glycosidase</keyword>
<dbReference type="Gene3D" id="2.115.10.20">
    <property type="entry name" value="Glycosyl hydrolase domain, family 43"/>
    <property type="match status" value="1"/>
</dbReference>
<feature type="domain" description="Beta-xylosidase C-terminal Concanavalin A-like" evidence="8">
    <location>
        <begin position="358"/>
        <end position="566"/>
    </location>
</feature>
<dbReference type="CDD" id="cd18833">
    <property type="entry name" value="GH43_PcXyl-like"/>
    <property type="match status" value="1"/>
</dbReference>
<dbReference type="AlphaFoldDB" id="A0A9P4IA66"/>
<feature type="site" description="Important for catalytic activity, responsible for pKa modulation of the active site Glu and correct orientation of both the proton donor and substrate" evidence="5">
    <location>
        <position position="162"/>
    </location>
</feature>
<gene>
    <name evidence="9" type="ORF">NA57DRAFT_76642</name>
</gene>
<accession>A0A9P4IA66</accession>
<dbReference type="GO" id="GO:0004553">
    <property type="term" value="F:hydrolase activity, hydrolyzing O-glycosyl compounds"/>
    <property type="evidence" value="ECO:0007669"/>
    <property type="project" value="InterPro"/>
</dbReference>
<protein>
    <recommendedName>
        <fullName evidence="8">Beta-xylosidase C-terminal Concanavalin A-like domain-containing protein</fullName>
    </recommendedName>
</protein>
<evidence type="ECO:0000259" key="8">
    <source>
        <dbReference type="Pfam" id="PF17851"/>
    </source>
</evidence>
<dbReference type="Proteomes" id="UP000799772">
    <property type="component" value="Unassembled WGS sequence"/>
</dbReference>
<comment type="similarity">
    <text evidence="1 6">Belongs to the glycosyl hydrolase 43 family.</text>
</comment>
<feature type="active site" description="Proton donor" evidence="4">
    <location>
        <position position="216"/>
    </location>
</feature>
<feature type="signal peptide" evidence="7">
    <location>
        <begin position="1"/>
        <end position="19"/>
    </location>
</feature>
<evidence type="ECO:0000256" key="4">
    <source>
        <dbReference type="PIRSR" id="PIRSR606710-1"/>
    </source>
</evidence>
<sequence length="574" mass="63458">MSLKYLILSIASFAHVCFSYGTPSRNSTYDNPILPGFHPDPSCIFVKEWDETFFCASSSFSVFPGVPVHASKDLQNWKLISNALNRREQLPTLAITNGSTSGIWAPAIRYHEGTFYILTTLVFDKELQTNLSRWDNIILKSKNPFDASSWTNAVHFNFSGYDTSPFWHENGKVYVTGSHPWELQPGINMVTVDIETGAVGDDLINIWNGTGGLAPEGPHHYFKDGWYYLMIAEGGTGLNHMETIARAKDIEGPYDPYPRNPLLTNANTTQYFQTVGHADLFEDSRGYWWGVALSTRSGPEFITYPMGRETVLYPVTWKTGDWPVDSAVRGVMNSWPLPPVNKDLGGSGPFIKDPDNIDFAPGSKLPAHFVHWRNPIDANYVISPPGHPNTLRLTSSKLNLTALDGNYAGPEGQTFVGRRQVDTLFTYSVVMDFASEVEQMEAGVTVFLTQNHHIDLGVTTLRTSNGTLAPHFTWRAVSQIPTPDPITTPVSANWTGKPLVMEIKAFNLTHYSFSAGPADAMSMMQTIGYGAASLVSYGFTGTLVGVYATSNGGNSTADAYFSKWRYIGQGQFLD</sequence>
<evidence type="ECO:0000313" key="9">
    <source>
        <dbReference type="EMBL" id="KAF2097835.1"/>
    </source>
</evidence>
<dbReference type="GO" id="GO:0005975">
    <property type="term" value="P:carbohydrate metabolic process"/>
    <property type="evidence" value="ECO:0007669"/>
    <property type="project" value="InterPro"/>
</dbReference>
<dbReference type="InterPro" id="IPR041542">
    <property type="entry name" value="GH43_C2"/>
</dbReference>
<keyword evidence="2 6" id="KW-0378">Hydrolase</keyword>
<dbReference type="InterPro" id="IPR023296">
    <property type="entry name" value="Glyco_hydro_beta-prop_sf"/>
</dbReference>
<dbReference type="OrthoDB" id="408373at2759"/>
<dbReference type="InterPro" id="IPR051795">
    <property type="entry name" value="Glycosyl_Hydrlase_43"/>
</dbReference>